<evidence type="ECO:0000313" key="3">
    <source>
        <dbReference type="Proteomes" id="UP001203297"/>
    </source>
</evidence>
<feature type="compositionally biased region" description="Low complexity" evidence="1">
    <location>
        <begin position="61"/>
        <end position="72"/>
    </location>
</feature>
<feature type="compositionally biased region" description="Basic and acidic residues" evidence="1">
    <location>
        <begin position="96"/>
        <end position="123"/>
    </location>
</feature>
<dbReference type="CDD" id="cd22249">
    <property type="entry name" value="UDM1_RNF168_RNF169-like"/>
    <property type="match status" value="1"/>
</dbReference>
<feature type="region of interest" description="Disordered" evidence="1">
    <location>
        <begin position="60"/>
        <end position="123"/>
    </location>
</feature>
<protein>
    <submittedName>
        <fullName evidence="2">Uncharacterized protein</fullName>
    </submittedName>
</protein>
<dbReference type="EMBL" id="WTXG01000008">
    <property type="protein sequence ID" value="KAI0303604.1"/>
    <property type="molecule type" value="Genomic_DNA"/>
</dbReference>
<accession>A0AAD4M6L0</accession>
<evidence type="ECO:0000256" key="1">
    <source>
        <dbReference type="SAM" id="MobiDB-lite"/>
    </source>
</evidence>
<dbReference type="AlphaFoldDB" id="A0AAD4M6L0"/>
<proteinExistence type="predicted"/>
<gene>
    <name evidence="2" type="ORF">B0F90DRAFT_1301979</name>
</gene>
<comment type="caution">
    <text evidence="2">The sequence shown here is derived from an EMBL/GenBank/DDBJ whole genome shotgun (WGS) entry which is preliminary data.</text>
</comment>
<name>A0AAD4M6L0_9AGAM</name>
<evidence type="ECO:0000313" key="2">
    <source>
        <dbReference type="EMBL" id="KAI0303604.1"/>
    </source>
</evidence>
<sequence>MPSYGLSYTPAPAPSFPTPSFPVPQHTVDYFRAGTATPFSLHDEPSCPIHIWSNATRLRYHSPGHSNPPNSSRHAKPEPKPPSAPAPGTRSTIQNEGERAARKLQHREDENARARREQEERDAELARTLDLELNLDRSRNDAQGGLVPAVVSTTPRRNGGKGYAWCMVVKVEVGRSDEWALTLDA</sequence>
<reference evidence="2" key="1">
    <citation type="journal article" date="2022" name="New Phytol.">
        <title>Evolutionary transition to the ectomycorrhizal habit in the genomes of a hyperdiverse lineage of mushroom-forming fungi.</title>
        <authorList>
            <person name="Looney B."/>
            <person name="Miyauchi S."/>
            <person name="Morin E."/>
            <person name="Drula E."/>
            <person name="Courty P.E."/>
            <person name="Kohler A."/>
            <person name="Kuo A."/>
            <person name="LaButti K."/>
            <person name="Pangilinan J."/>
            <person name="Lipzen A."/>
            <person name="Riley R."/>
            <person name="Andreopoulos W."/>
            <person name="He G."/>
            <person name="Johnson J."/>
            <person name="Nolan M."/>
            <person name="Tritt A."/>
            <person name="Barry K.W."/>
            <person name="Grigoriev I.V."/>
            <person name="Nagy L.G."/>
            <person name="Hibbett D."/>
            <person name="Henrissat B."/>
            <person name="Matheny P.B."/>
            <person name="Labbe J."/>
            <person name="Martin F.M."/>
        </authorList>
    </citation>
    <scope>NUCLEOTIDE SEQUENCE</scope>
    <source>
        <strain evidence="2">BPL690</strain>
    </source>
</reference>
<dbReference type="Proteomes" id="UP001203297">
    <property type="component" value="Unassembled WGS sequence"/>
</dbReference>
<keyword evidence="3" id="KW-1185">Reference proteome</keyword>
<organism evidence="2 3">
    <name type="scientific">Multifurca ochricompacta</name>
    <dbReference type="NCBI Taxonomy" id="376703"/>
    <lineage>
        <taxon>Eukaryota</taxon>
        <taxon>Fungi</taxon>
        <taxon>Dikarya</taxon>
        <taxon>Basidiomycota</taxon>
        <taxon>Agaricomycotina</taxon>
        <taxon>Agaricomycetes</taxon>
        <taxon>Russulales</taxon>
        <taxon>Russulaceae</taxon>
        <taxon>Multifurca</taxon>
    </lineage>
</organism>